<name>A0A1G9W5Q9_9ACTN</name>
<dbReference type="EMBL" id="FNIC01000001">
    <property type="protein sequence ID" value="SDM79531.1"/>
    <property type="molecule type" value="Genomic_DNA"/>
</dbReference>
<evidence type="ECO:0000313" key="2">
    <source>
        <dbReference type="Proteomes" id="UP000199004"/>
    </source>
</evidence>
<organism evidence="1 2">
    <name type="scientific">Nocardioides szechwanensis</name>
    <dbReference type="NCBI Taxonomy" id="1005944"/>
    <lineage>
        <taxon>Bacteria</taxon>
        <taxon>Bacillati</taxon>
        <taxon>Actinomycetota</taxon>
        <taxon>Actinomycetes</taxon>
        <taxon>Propionibacteriales</taxon>
        <taxon>Nocardioidaceae</taxon>
        <taxon>Nocardioides</taxon>
    </lineage>
</organism>
<keyword evidence="2" id="KW-1185">Reference proteome</keyword>
<reference evidence="1 2" key="1">
    <citation type="submission" date="2016-10" db="EMBL/GenBank/DDBJ databases">
        <authorList>
            <person name="de Groot N.N."/>
        </authorList>
    </citation>
    <scope>NUCLEOTIDE SEQUENCE [LARGE SCALE GENOMIC DNA]</scope>
    <source>
        <strain evidence="1 2">CGMCC 1.11147</strain>
    </source>
</reference>
<gene>
    <name evidence="1" type="ORF">SAMN05192576_0948</name>
</gene>
<protein>
    <submittedName>
        <fullName evidence="1">Uncharacterized protein</fullName>
    </submittedName>
</protein>
<dbReference type="AlphaFoldDB" id="A0A1G9W5Q9"/>
<proteinExistence type="predicted"/>
<evidence type="ECO:0000313" key="1">
    <source>
        <dbReference type="EMBL" id="SDM79531.1"/>
    </source>
</evidence>
<dbReference type="Proteomes" id="UP000199004">
    <property type="component" value="Unassembled WGS sequence"/>
</dbReference>
<accession>A0A1G9W5Q9</accession>
<dbReference type="RefSeq" id="WP_091022312.1">
    <property type="nucleotide sequence ID" value="NZ_BKAE01000002.1"/>
</dbReference>
<sequence>MTTKSTKTIKPTETEQLASNSLDAAHEAAVADLASKRTILADLMDRLAEGDSTVTGAGRSAAEADVTNAEALLVGAEARRDAARLALATAIAETVADEIAHSAAPVRVPNAVAESTEAVSTAISNLLIALRERDEASDGAGQRLAAAGVPQGEQVGRIRYLGVSANGMGGRRSATEFNVNVDGVWLSARQGIGHTRDEGERLVKELLETTLRENGLQWTTTGLRAI</sequence>